<sequence length="50" mass="5597">MGPPYLVNSLLIKIYLVVLLARIGCIKLLNPCLHQPAQAPDWAVHYSKQP</sequence>
<reference evidence="2" key="1">
    <citation type="submission" date="2018-05" db="EMBL/GenBank/DDBJ databases">
        <authorList>
            <person name="Lanie J.A."/>
            <person name="Ng W.-L."/>
            <person name="Kazmierczak K.M."/>
            <person name="Andrzejewski T.M."/>
            <person name="Davidsen T.M."/>
            <person name="Wayne K.J."/>
            <person name="Tettelin H."/>
            <person name="Glass J.I."/>
            <person name="Rusch D."/>
            <person name="Podicherti R."/>
            <person name="Tsui H.-C.T."/>
            <person name="Winkler M.E."/>
        </authorList>
    </citation>
    <scope>NUCLEOTIDE SEQUENCE</scope>
</reference>
<keyword evidence="1" id="KW-1133">Transmembrane helix</keyword>
<dbReference type="AlphaFoldDB" id="A0A383C1U6"/>
<organism evidence="2">
    <name type="scientific">marine metagenome</name>
    <dbReference type="NCBI Taxonomy" id="408172"/>
    <lineage>
        <taxon>unclassified sequences</taxon>
        <taxon>metagenomes</taxon>
        <taxon>ecological metagenomes</taxon>
    </lineage>
</organism>
<feature type="non-terminal residue" evidence="2">
    <location>
        <position position="50"/>
    </location>
</feature>
<keyword evidence="1" id="KW-0812">Transmembrane</keyword>
<proteinExistence type="predicted"/>
<evidence type="ECO:0000313" key="2">
    <source>
        <dbReference type="EMBL" id="SVE26164.1"/>
    </source>
</evidence>
<keyword evidence="1" id="KW-0472">Membrane</keyword>
<dbReference type="EMBL" id="UINC01205129">
    <property type="protein sequence ID" value="SVE26164.1"/>
    <property type="molecule type" value="Genomic_DNA"/>
</dbReference>
<feature type="transmembrane region" description="Helical" evidence="1">
    <location>
        <begin position="6"/>
        <end position="25"/>
    </location>
</feature>
<protein>
    <submittedName>
        <fullName evidence="2">Uncharacterized protein</fullName>
    </submittedName>
</protein>
<accession>A0A383C1U6</accession>
<gene>
    <name evidence="2" type="ORF">METZ01_LOCUS479018</name>
</gene>
<name>A0A383C1U6_9ZZZZ</name>
<evidence type="ECO:0000256" key="1">
    <source>
        <dbReference type="SAM" id="Phobius"/>
    </source>
</evidence>